<reference evidence="2" key="2">
    <citation type="submission" date="2018-03" db="EMBL/GenBank/DDBJ databases">
        <title>The Triticum urartu genome reveals the dynamic nature of wheat genome evolution.</title>
        <authorList>
            <person name="Ling H."/>
            <person name="Ma B."/>
            <person name="Shi X."/>
            <person name="Liu H."/>
            <person name="Dong L."/>
            <person name="Sun H."/>
            <person name="Cao Y."/>
            <person name="Gao Q."/>
            <person name="Zheng S."/>
            <person name="Li Y."/>
            <person name="Yu Y."/>
            <person name="Du H."/>
            <person name="Qi M."/>
            <person name="Li Y."/>
            <person name="Yu H."/>
            <person name="Cui Y."/>
            <person name="Wang N."/>
            <person name="Chen C."/>
            <person name="Wu H."/>
            <person name="Zhao Y."/>
            <person name="Zhang J."/>
            <person name="Li Y."/>
            <person name="Zhou W."/>
            <person name="Zhang B."/>
            <person name="Hu W."/>
            <person name="Eijk M."/>
            <person name="Tang J."/>
            <person name="Witsenboer H."/>
            <person name="Zhao S."/>
            <person name="Li Z."/>
            <person name="Zhang A."/>
            <person name="Wang D."/>
            <person name="Liang C."/>
        </authorList>
    </citation>
    <scope>NUCLEOTIDE SEQUENCE [LARGE SCALE GENOMIC DNA]</scope>
    <source>
        <strain evidence="2">cv. G1812</strain>
    </source>
</reference>
<name>A0A8R7TPY3_TRIUA</name>
<keyword evidence="3" id="KW-1185">Reference proteome</keyword>
<dbReference type="GO" id="GO:0043531">
    <property type="term" value="F:ADP binding"/>
    <property type="evidence" value="ECO:0007669"/>
    <property type="project" value="InterPro"/>
</dbReference>
<proteinExistence type="predicted"/>
<evidence type="ECO:0000259" key="1">
    <source>
        <dbReference type="Pfam" id="PF00931"/>
    </source>
</evidence>
<dbReference type="PANTHER" id="PTHR19338">
    <property type="entry name" value="TRANSLOCASE OF INNER MITOCHONDRIAL MEMBRANE 13 HOMOLOG"/>
    <property type="match status" value="1"/>
</dbReference>
<dbReference type="EnsemblPlants" id="TuG1812G0300000108.01.T01">
    <property type="protein sequence ID" value="TuG1812G0300000108.01.T01.cds472710"/>
    <property type="gene ID" value="TuG1812G0300000108.01"/>
</dbReference>
<dbReference type="Gene3D" id="3.40.50.300">
    <property type="entry name" value="P-loop containing nucleotide triphosphate hydrolases"/>
    <property type="match status" value="1"/>
</dbReference>
<dbReference type="Gramene" id="TuG1812G0300000108.01.T01">
    <property type="protein sequence ID" value="TuG1812G0300000108.01.T01.cds472710"/>
    <property type="gene ID" value="TuG1812G0300000108.01"/>
</dbReference>
<organism evidence="2 3">
    <name type="scientific">Triticum urartu</name>
    <name type="common">Red wild einkorn</name>
    <name type="synonym">Crithodium urartu</name>
    <dbReference type="NCBI Taxonomy" id="4572"/>
    <lineage>
        <taxon>Eukaryota</taxon>
        <taxon>Viridiplantae</taxon>
        <taxon>Streptophyta</taxon>
        <taxon>Embryophyta</taxon>
        <taxon>Tracheophyta</taxon>
        <taxon>Spermatophyta</taxon>
        <taxon>Magnoliopsida</taxon>
        <taxon>Liliopsida</taxon>
        <taxon>Poales</taxon>
        <taxon>Poaceae</taxon>
        <taxon>BOP clade</taxon>
        <taxon>Pooideae</taxon>
        <taxon>Triticodae</taxon>
        <taxon>Triticeae</taxon>
        <taxon>Triticinae</taxon>
        <taxon>Triticum</taxon>
    </lineage>
</organism>
<dbReference type="SUPFAM" id="SSF52540">
    <property type="entry name" value="P-loop containing nucleoside triphosphate hydrolases"/>
    <property type="match status" value="1"/>
</dbReference>
<dbReference type="Pfam" id="PF00931">
    <property type="entry name" value="NB-ARC"/>
    <property type="match status" value="1"/>
</dbReference>
<sequence length="145" mass="16805">MERYPIIGRESEMKELRQCTTFARFHCFNVISVSGIAGVGKSTLVRNLFCDRILNGQLFEAYGWVDVSHPFNLRDFSRSLLLDFHSESLRANETINHGTIRFRNPIGQCRDFLDQHHCLIVIDDLQSKKEWDLIKAALLSRFSKS</sequence>
<dbReference type="PANTHER" id="PTHR19338:SF0">
    <property type="entry name" value="MITOCHONDRIAL IMPORT INNER MEMBRANE TRANSLOCASE SUBUNIT TIM13"/>
    <property type="match status" value="1"/>
</dbReference>
<reference evidence="3" key="1">
    <citation type="journal article" date="2013" name="Nature">
        <title>Draft genome of the wheat A-genome progenitor Triticum urartu.</title>
        <authorList>
            <person name="Ling H.Q."/>
            <person name="Zhao S."/>
            <person name="Liu D."/>
            <person name="Wang J."/>
            <person name="Sun H."/>
            <person name="Zhang C."/>
            <person name="Fan H."/>
            <person name="Li D."/>
            <person name="Dong L."/>
            <person name="Tao Y."/>
            <person name="Gao C."/>
            <person name="Wu H."/>
            <person name="Li Y."/>
            <person name="Cui Y."/>
            <person name="Guo X."/>
            <person name="Zheng S."/>
            <person name="Wang B."/>
            <person name="Yu K."/>
            <person name="Liang Q."/>
            <person name="Yang W."/>
            <person name="Lou X."/>
            <person name="Chen J."/>
            <person name="Feng M."/>
            <person name="Jian J."/>
            <person name="Zhang X."/>
            <person name="Luo G."/>
            <person name="Jiang Y."/>
            <person name="Liu J."/>
            <person name="Wang Z."/>
            <person name="Sha Y."/>
            <person name="Zhang B."/>
            <person name="Wu H."/>
            <person name="Tang D."/>
            <person name="Shen Q."/>
            <person name="Xue P."/>
            <person name="Zou S."/>
            <person name="Wang X."/>
            <person name="Liu X."/>
            <person name="Wang F."/>
            <person name="Yang Y."/>
            <person name="An X."/>
            <person name="Dong Z."/>
            <person name="Zhang K."/>
            <person name="Zhang X."/>
            <person name="Luo M.C."/>
            <person name="Dvorak J."/>
            <person name="Tong Y."/>
            <person name="Wang J."/>
            <person name="Yang H."/>
            <person name="Li Z."/>
            <person name="Wang D."/>
            <person name="Zhang A."/>
            <person name="Wang J."/>
        </authorList>
    </citation>
    <scope>NUCLEOTIDE SEQUENCE</scope>
    <source>
        <strain evidence="3">cv. G1812</strain>
    </source>
</reference>
<dbReference type="AlphaFoldDB" id="A0A8R7TPY3"/>
<evidence type="ECO:0000313" key="3">
    <source>
        <dbReference type="Proteomes" id="UP000015106"/>
    </source>
</evidence>
<reference evidence="2" key="3">
    <citation type="submission" date="2022-06" db="UniProtKB">
        <authorList>
            <consortium name="EnsemblPlants"/>
        </authorList>
    </citation>
    <scope>IDENTIFICATION</scope>
</reference>
<dbReference type="InterPro" id="IPR027417">
    <property type="entry name" value="P-loop_NTPase"/>
</dbReference>
<dbReference type="InterPro" id="IPR002182">
    <property type="entry name" value="NB-ARC"/>
</dbReference>
<feature type="domain" description="NB-ARC" evidence="1">
    <location>
        <begin position="28"/>
        <end position="142"/>
    </location>
</feature>
<dbReference type="Proteomes" id="UP000015106">
    <property type="component" value="Chromosome 3"/>
</dbReference>
<dbReference type="PRINTS" id="PR00364">
    <property type="entry name" value="DISEASERSIST"/>
</dbReference>
<protein>
    <recommendedName>
        <fullName evidence="1">NB-ARC domain-containing protein</fullName>
    </recommendedName>
</protein>
<evidence type="ECO:0000313" key="2">
    <source>
        <dbReference type="EnsemblPlants" id="TuG1812G0300000108.01.T01.cds472710"/>
    </source>
</evidence>
<accession>A0A8R7TPY3</accession>